<accession>A0A9X8N7T0</accession>
<protein>
    <submittedName>
        <fullName evidence="1">Uncharacterized protein</fullName>
    </submittedName>
</protein>
<dbReference type="AlphaFoldDB" id="A0A9X8N7T0"/>
<dbReference type="Proteomes" id="UP000184388">
    <property type="component" value="Unassembled WGS sequence"/>
</dbReference>
<sequence length="88" mass="10079">MATFTDFLNKNGANLSMDYGFDRMNEHLDVDLRGLKVKNVTIETTDDGTRKKVGLKRQALERQYDATKSYAERAVLQAQIDVLKEVLR</sequence>
<evidence type="ECO:0000313" key="2">
    <source>
        <dbReference type="Proteomes" id="UP000184388"/>
    </source>
</evidence>
<comment type="caution">
    <text evidence="1">The sequence shown here is derived from an EMBL/GenBank/DDBJ whole genome shotgun (WGS) entry which is preliminary data.</text>
</comment>
<proteinExistence type="predicted"/>
<organism evidence="1 2">
    <name type="scientific">Streptomyces yunnanensis</name>
    <dbReference type="NCBI Taxonomy" id="156453"/>
    <lineage>
        <taxon>Bacteria</taxon>
        <taxon>Bacillati</taxon>
        <taxon>Actinomycetota</taxon>
        <taxon>Actinomycetes</taxon>
        <taxon>Kitasatosporales</taxon>
        <taxon>Streptomycetaceae</taxon>
        <taxon>Streptomyces</taxon>
    </lineage>
</organism>
<dbReference type="EMBL" id="FRBK01000026">
    <property type="protein sequence ID" value="SHN24223.1"/>
    <property type="molecule type" value="Genomic_DNA"/>
</dbReference>
<reference evidence="2" key="1">
    <citation type="submission" date="2016-11" db="EMBL/GenBank/DDBJ databases">
        <authorList>
            <person name="Jaros S."/>
            <person name="Januszkiewicz K."/>
            <person name="Wedrychowicz H."/>
        </authorList>
    </citation>
    <scope>NUCLEOTIDE SEQUENCE [LARGE SCALE GENOMIC DNA]</scope>
    <source>
        <strain evidence="2">CGMCC 4.3555</strain>
    </source>
</reference>
<gene>
    <name evidence="1" type="ORF">SAMN05216268_12678</name>
</gene>
<evidence type="ECO:0000313" key="1">
    <source>
        <dbReference type="EMBL" id="SHN24223.1"/>
    </source>
</evidence>
<name>A0A9X8N7T0_9ACTN</name>
<dbReference type="RefSeq" id="WP_073449022.1">
    <property type="nucleotide sequence ID" value="NZ_FRBK01000026.1"/>
</dbReference>